<evidence type="ECO:0000313" key="2">
    <source>
        <dbReference type="Proteomes" id="UP001220702"/>
    </source>
</evidence>
<dbReference type="Proteomes" id="UP001220702">
    <property type="component" value="Unassembled WGS sequence"/>
</dbReference>
<accession>A0AAW6HWU8</accession>
<dbReference type="SUPFAM" id="SSF69279">
    <property type="entry name" value="Phage tail proteins"/>
    <property type="match status" value="1"/>
</dbReference>
<comment type="caution">
    <text evidence="1">The sequence shown here is derived from an EMBL/GenBank/DDBJ whole genome shotgun (WGS) entry which is preliminary data.</text>
</comment>
<dbReference type="Pfam" id="PF05954">
    <property type="entry name" value="Phage_GPD"/>
    <property type="match status" value="1"/>
</dbReference>
<protein>
    <submittedName>
        <fullName evidence="1">Phage tail protein</fullName>
    </submittedName>
</protein>
<proteinExistence type="predicted"/>
<reference evidence="1" key="1">
    <citation type="submission" date="2021-11" db="EMBL/GenBank/DDBJ databases">
        <authorList>
            <person name="Denance N."/>
            <person name="Briand M."/>
            <person name="Dupas E."/>
            <person name="Durand K."/>
            <person name="Legendre B."/>
            <person name="Cunty A."/>
            <person name="Donnadieu C."/>
            <person name="Lopez Roques C."/>
            <person name="Cesbron S."/>
            <person name="Jacques M.A."/>
        </authorList>
    </citation>
    <scope>NUCLEOTIDE SEQUENCE</scope>
    <source>
        <strain evidence="1">CFBP8070</strain>
    </source>
</reference>
<gene>
    <name evidence="1" type="ORF">LOK82_09930</name>
</gene>
<dbReference type="AlphaFoldDB" id="A0AAW6HWU8"/>
<dbReference type="EMBL" id="JAJKGN010000002">
    <property type="protein sequence ID" value="MDC6408927.1"/>
    <property type="molecule type" value="Genomic_DNA"/>
</dbReference>
<organism evidence="1 2">
    <name type="scientific">Xylella fastidiosa subsp. multiplex</name>
    <dbReference type="NCBI Taxonomy" id="644357"/>
    <lineage>
        <taxon>Bacteria</taxon>
        <taxon>Pseudomonadati</taxon>
        <taxon>Pseudomonadota</taxon>
        <taxon>Gammaproteobacteria</taxon>
        <taxon>Lysobacterales</taxon>
        <taxon>Lysobacteraceae</taxon>
        <taxon>Xylella</taxon>
    </lineage>
</organism>
<reference evidence="1" key="2">
    <citation type="journal article" date="2023" name="Commun. Biol.">
        <title>Suspicions of two bridgehead invasions of Xylella fastidiosa subsp. multiplex in France.</title>
        <authorList>
            <person name="Dupas E."/>
            <person name="Durand K."/>
            <person name="Rieux A."/>
            <person name="Briand M."/>
            <person name="Pruvost O."/>
            <person name="Cunty A."/>
            <person name="Denance N."/>
            <person name="Donnadieu C."/>
            <person name="Legendre B."/>
            <person name="Lopez-Roques C."/>
            <person name="Cesbron S."/>
            <person name="Ravigne V."/>
            <person name="Jacques M.A."/>
        </authorList>
    </citation>
    <scope>NUCLEOTIDE SEQUENCE</scope>
    <source>
        <strain evidence="1">CFBP8070</strain>
    </source>
</reference>
<evidence type="ECO:0000313" key="1">
    <source>
        <dbReference type="EMBL" id="MDC6408927.1"/>
    </source>
</evidence>
<sequence>MGVTPCYRLIANDNDITALITERMASLQLSDESGSHADTLEVVLADHLPNAPLKLPPMGAELELALGYDGQLRPMGVFVCSEITLSGWPATMTLRAHAAPWEGTPKGKSDLQTQKTRSWPAGTTLGAMLSTMAAEHGMTWAISPSLTGVALPHIDQTEESDINVLLRLAQRYDAIAKPAGGRLIFAKRGEAKSVTGIDMPRITLTPDEIASWQMTYATRDSPGTVIAFYRMARRAELHQVSVGDGHPVHRIKQYLPDAAAAIAAARGELSRRARAETKLTLEMAGRAELSAEAVLTLNGWREGVNGDWLVTRVQHCLDKTATDVASKPNGPTTIQMLLPPSTRKYAIKSYARPAPIIRKHRGLLSVPHSLISQCGIL</sequence>
<name>A0AAW6HWU8_XYLFS</name>